<proteinExistence type="predicted"/>
<dbReference type="InterPro" id="IPR023801">
    <property type="entry name" value="His_deacetylse_dom"/>
</dbReference>
<dbReference type="GO" id="GO:0040029">
    <property type="term" value="P:epigenetic regulation of gene expression"/>
    <property type="evidence" value="ECO:0007669"/>
    <property type="project" value="TreeGrafter"/>
</dbReference>
<name>A0A378K274_9GAMM</name>
<dbReference type="PANTHER" id="PTHR10625">
    <property type="entry name" value="HISTONE DEACETYLASE HDAC1-RELATED"/>
    <property type="match status" value="1"/>
</dbReference>
<accession>A0A378K274</accession>
<dbReference type="Proteomes" id="UP000254040">
    <property type="component" value="Unassembled WGS sequence"/>
</dbReference>
<gene>
    <name evidence="2" type="ORF">Lmor_0802</name>
    <name evidence="3" type="ORF">NCTC12239_00879</name>
</gene>
<organism evidence="3 5">
    <name type="scientific">Legionella moravica</name>
    <dbReference type="NCBI Taxonomy" id="39962"/>
    <lineage>
        <taxon>Bacteria</taxon>
        <taxon>Pseudomonadati</taxon>
        <taxon>Pseudomonadota</taxon>
        <taxon>Gammaproteobacteria</taxon>
        <taxon>Legionellales</taxon>
        <taxon>Legionellaceae</taxon>
        <taxon>Legionella</taxon>
    </lineage>
</organism>
<reference evidence="3 5" key="2">
    <citation type="submission" date="2018-06" db="EMBL/GenBank/DDBJ databases">
        <authorList>
            <consortium name="Pathogen Informatics"/>
            <person name="Doyle S."/>
        </authorList>
    </citation>
    <scope>NUCLEOTIDE SEQUENCE [LARGE SCALE GENOMIC DNA]</scope>
    <source>
        <strain evidence="3 5">NCTC12239</strain>
    </source>
</reference>
<dbReference type="Proteomes" id="UP000054985">
    <property type="component" value="Unassembled WGS sequence"/>
</dbReference>
<evidence type="ECO:0000313" key="3">
    <source>
        <dbReference type="EMBL" id="STX61961.1"/>
    </source>
</evidence>
<dbReference type="SUPFAM" id="SSF52768">
    <property type="entry name" value="Arginase/deacetylase"/>
    <property type="match status" value="1"/>
</dbReference>
<evidence type="ECO:0000313" key="4">
    <source>
        <dbReference type="Proteomes" id="UP000054985"/>
    </source>
</evidence>
<dbReference type="EMBL" id="LNYN01000014">
    <property type="protein sequence ID" value="KTD35355.1"/>
    <property type="molecule type" value="Genomic_DNA"/>
</dbReference>
<dbReference type="Gene3D" id="3.40.800.20">
    <property type="entry name" value="Histone deacetylase domain"/>
    <property type="match status" value="1"/>
</dbReference>
<sequence>MPRTFFEKHSPSNLRSELLALNRLFKGNKFLSIQTIESLNEYKTLVSTYIQSPNYSKLKPYIQRVANNILNKINERIYALSSIEDDKELYDLSECYIQIPSHNALAQMHHMPAGSTEDQQTRLMHMSQILSNCHSLPVITSDHNNLPEYWSQLFREIGAGNRLTAFHALNQIPADDIILRSLLAVHSNEYVQQLIDYSIQALENGVKEINSDIVITPGTFEVLITDLATTLLNPSKMIFSFGLPTHHAFHDEGSGFCLINKTAVLMKYWETVHAEPLHYIIVGTDVNRDNGLCDIIRQTSSHMNICHIDVFDSRVYPGQNHLDINKEFNLTGTEVGEQIKYWKHNNLDYYAVDLSLTFRKKISLHPALQFALAKIKEQIAQAKTHHHHIALLLPTGWDSHEDETAPCGKWVNERMMSLSEASKTRFNDGDLTYFYEQIFQLYNKNRELIKGIYWGLEGGYDRAMYERQVSLLTQIITAHLPHQASSSSSAGMSY</sequence>
<dbReference type="RefSeq" id="WP_238584700.1">
    <property type="nucleotide sequence ID" value="NZ_CAAAJG010000002.1"/>
</dbReference>
<dbReference type="AlphaFoldDB" id="A0A378K274"/>
<evidence type="ECO:0000313" key="2">
    <source>
        <dbReference type="EMBL" id="KTD35355.1"/>
    </source>
</evidence>
<keyword evidence="4" id="KW-1185">Reference proteome</keyword>
<evidence type="ECO:0000313" key="5">
    <source>
        <dbReference type="Proteomes" id="UP000254040"/>
    </source>
</evidence>
<dbReference type="InterPro" id="IPR037138">
    <property type="entry name" value="His_deacetylse_dom_sf"/>
</dbReference>
<dbReference type="EMBL" id="UGOG01000001">
    <property type="protein sequence ID" value="STX61961.1"/>
    <property type="molecule type" value="Genomic_DNA"/>
</dbReference>
<dbReference type="Pfam" id="PF00850">
    <property type="entry name" value="Hist_deacetyl"/>
    <property type="match status" value="1"/>
</dbReference>
<feature type="domain" description="Histone deacetylase" evidence="1">
    <location>
        <begin position="172"/>
        <end position="474"/>
    </location>
</feature>
<dbReference type="GO" id="GO:0004407">
    <property type="term" value="F:histone deacetylase activity"/>
    <property type="evidence" value="ECO:0007669"/>
    <property type="project" value="TreeGrafter"/>
</dbReference>
<protein>
    <submittedName>
        <fullName evidence="3">Acetylpolyamine aminohydolase</fullName>
    </submittedName>
    <submittedName>
        <fullName evidence="2">Acetylpolyamine aminohydrolase</fullName>
    </submittedName>
</protein>
<evidence type="ECO:0000259" key="1">
    <source>
        <dbReference type="Pfam" id="PF00850"/>
    </source>
</evidence>
<dbReference type="InterPro" id="IPR023696">
    <property type="entry name" value="Ureohydrolase_dom_sf"/>
</dbReference>
<reference evidence="2 4" key="1">
    <citation type="submission" date="2015-11" db="EMBL/GenBank/DDBJ databases">
        <title>Genomic analysis of 38 Legionella species identifies large and diverse effector repertoires.</title>
        <authorList>
            <person name="Burstein D."/>
            <person name="Amaro F."/>
            <person name="Zusman T."/>
            <person name="Lifshitz Z."/>
            <person name="Cohen O."/>
            <person name="Gilbert J.A."/>
            <person name="Pupko T."/>
            <person name="Shuman H.A."/>
            <person name="Segal G."/>
        </authorList>
    </citation>
    <scope>NUCLEOTIDE SEQUENCE [LARGE SCALE GENOMIC DNA]</scope>
    <source>
        <strain evidence="2 4">ATCC 43877</strain>
    </source>
</reference>
<dbReference type="STRING" id="39962.Lmor_0802"/>